<dbReference type="Proteomes" id="UP001157418">
    <property type="component" value="Unassembled WGS sequence"/>
</dbReference>
<dbReference type="EMBL" id="CAKMRJ010003334">
    <property type="protein sequence ID" value="CAH1433737.1"/>
    <property type="molecule type" value="Genomic_DNA"/>
</dbReference>
<protein>
    <submittedName>
        <fullName evidence="1">Uncharacterized protein</fullName>
    </submittedName>
</protein>
<name>A0AAU9N4M8_9ASTR</name>
<comment type="caution">
    <text evidence="1">The sequence shown here is derived from an EMBL/GenBank/DDBJ whole genome shotgun (WGS) entry which is preliminary data.</text>
</comment>
<reference evidence="1 2" key="1">
    <citation type="submission" date="2022-01" db="EMBL/GenBank/DDBJ databases">
        <authorList>
            <person name="Xiong W."/>
            <person name="Schranz E."/>
        </authorList>
    </citation>
    <scope>NUCLEOTIDE SEQUENCE [LARGE SCALE GENOMIC DNA]</scope>
</reference>
<gene>
    <name evidence="1" type="ORF">LVIROSA_LOCUS20311</name>
</gene>
<evidence type="ECO:0000313" key="2">
    <source>
        <dbReference type="Proteomes" id="UP001157418"/>
    </source>
</evidence>
<dbReference type="AlphaFoldDB" id="A0AAU9N4M8"/>
<organism evidence="1 2">
    <name type="scientific">Lactuca virosa</name>
    <dbReference type="NCBI Taxonomy" id="75947"/>
    <lineage>
        <taxon>Eukaryota</taxon>
        <taxon>Viridiplantae</taxon>
        <taxon>Streptophyta</taxon>
        <taxon>Embryophyta</taxon>
        <taxon>Tracheophyta</taxon>
        <taxon>Spermatophyta</taxon>
        <taxon>Magnoliopsida</taxon>
        <taxon>eudicotyledons</taxon>
        <taxon>Gunneridae</taxon>
        <taxon>Pentapetalae</taxon>
        <taxon>asterids</taxon>
        <taxon>campanulids</taxon>
        <taxon>Asterales</taxon>
        <taxon>Asteraceae</taxon>
        <taxon>Cichorioideae</taxon>
        <taxon>Cichorieae</taxon>
        <taxon>Lactucinae</taxon>
        <taxon>Lactuca</taxon>
    </lineage>
</organism>
<accession>A0AAU9N4M8</accession>
<evidence type="ECO:0000313" key="1">
    <source>
        <dbReference type="EMBL" id="CAH1433737.1"/>
    </source>
</evidence>
<sequence>MRKTMSLKPSPLRCLSLFRYFKGRLRRHRSTPVCQQPSFYVFGDLCLRLYSSFVGVARTGVKHATNPYG</sequence>
<proteinExistence type="predicted"/>
<keyword evidence="2" id="KW-1185">Reference proteome</keyword>